<dbReference type="EMBL" id="LT854257">
    <property type="protein sequence ID" value="SMR52160.1"/>
    <property type="molecule type" value="Genomic_DNA"/>
</dbReference>
<protein>
    <submittedName>
        <fullName evidence="2">Uncharacterized protein</fullName>
    </submittedName>
</protein>
<feature type="compositionally biased region" description="Polar residues" evidence="1">
    <location>
        <begin position="274"/>
        <end position="286"/>
    </location>
</feature>
<dbReference type="Proteomes" id="UP000245764">
    <property type="component" value="Chromosome 5"/>
</dbReference>
<feature type="compositionally biased region" description="Basic and acidic residues" evidence="1">
    <location>
        <begin position="128"/>
        <end position="142"/>
    </location>
</feature>
<evidence type="ECO:0000256" key="1">
    <source>
        <dbReference type="SAM" id="MobiDB-lite"/>
    </source>
</evidence>
<proteinExistence type="predicted"/>
<gene>
    <name evidence="2" type="ORF">ZT1E4_G5671</name>
</gene>
<evidence type="ECO:0000313" key="2">
    <source>
        <dbReference type="EMBL" id="SMR52160.1"/>
    </source>
</evidence>
<feature type="compositionally biased region" description="Low complexity" evidence="1">
    <location>
        <begin position="241"/>
        <end position="252"/>
    </location>
</feature>
<dbReference type="AlphaFoldDB" id="A0A2H1GF26"/>
<feature type="compositionally biased region" description="Low complexity" evidence="1">
    <location>
        <begin position="35"/>
        <end position="53"/>
    </location>
</feature>
<name>A0A2H1GF26_ZYMTR</name>
<feature type="compositionally biased region" description="Polar residues" evidence="1">
    <location>
        <begin position="62"/>
        <end position="72"/>
    </location>
</feature>
<sequence length="440" mass="48258">MARSKQQARKNGGGNEGAAAKFTPAQQEAKRAKAKAATAQQKATRQAKLARQAMKAPAVHGGSSQTNGNPNKITLPGQDPNQNMNPHAGLTKKQKKALNKAAQEQQSNPVMPPGLTKKQRKAQARQQEAAREKNLLEERQQLKQDPMYEPSDSGAQQDHQMKGSGEGDDEYEPPEAEEFTKRVTRSQVSSLPRRPAKLRAQDVHTAAGQQQRQEAQVQIQRPVWQSHTDTPAQLQRELKQAAAIPSNASSSNQMRTAQSQGLQTPAAQLVDASSPMSVHPSQTQAPTEKEKHLKKVGNKWLDAKQQAQRNARIEARAVRRAEKRQKKKEALGAAQRAQGASGAVDLPSRPSKLHYTQTLANEERKIAQDEANGSMVDGKDVSKKALQVAESVRYQELAEKGVVMANFELMKGRTTFPLDFWEDLAGTKMAAMSRGVGVYM</sequence>
<reference evidence="3" key="1">
    <citation type="submission" date="2017-05" db="EMBL/GenBank/DDBJ databases">
        <authorList>
            <person name="Song R."/>
            <person name="Chenine A.L."/>
            <person name="Ruprecht R.M."/>
        </authorList>
    </citation>
    <scope>NUCLEOTIDE SEQUENCE [LARGE SCALE GENOMIC DNA]</scope>
</reference>
<accession>A0A2H1GF26</accession>
<feature type="compositionally biased region" description="Low complexity" evidence="1">
    <location>
        <begin position="17"/>
        <end position="27"/>
    </location>
</feature>
<feature type="compositionally biased region" description="Low complexity" evidence="1">
    <location>
        <begin position="206"/>
        <end position="220"/>
    </location>
</feature>
<organism evidence="2 3">
    <name type="scientific">Zymoseptoria tritici ST99CH_1E4</name>
    <dbReference type="NCBI Taxonomy" id="1276532"/>
    <lineage>
        <taxon>Eukaryota</taxon>
        <taxon>Fungi</taxon>
        <taxon>Dikarya</taxon>
        <taxon>Ascomycota</taxon>
        <taxon>Pezizomycotina</taxon>
        <taxon>Dothideomycetes</taxon>
        <taxon>Dothideomycetidae</taxon>
        <taxon>Mycosphaerellales</taxon>
        <taxon>Mycosphaerellaceae</taxon>
        <taxon>Zymoseptoria</taxon>
    </lineage>
</organism>
<feature type="compositionally biased region" description="Acidic residues" evidence="1">
    <location>
        <begin position="166"/>
        <end position="177"/>
    </location>
</feature>
<feature type="compositionally biased region" description="Polar residues" evidence="1">
    <location>
        <begin position="253"/>
        <end position="266"/>
    </location>
</feature>
<feature type="region of interest" description="Disordered" evidence="1">
    <location>
        <begin position="1"/>
        <end position="291"/>
    </location>
</feature>
<feature type="region of interest" description="Disordered" evidence="1">
    <location>
        <begin position="312"/>
        <end position="349"/>
    </location>
</feature>
<evidence type="ECO:0000313" key="3">
    <source>
        <dbReference type="Proteomes" id="UP000245764"/>
    </source>
</evidence>
<feature type="compositionally biased region" description="Polar residues" evidence="1">
    <location>
        <begin position="223"/>
        <end position="233"/>
    </location>
</feature>
<feature type="compositionally biased region" description="Low complexity" evidence="1">
    <location>
        <begin position="331"/>
        <end position="343"/>
    </location>
</feature>